<name>A0AAV4GNX6_9GAST</name>
<comment type="caution">
    <text evidence="1">The sequence shown here is derived from an EMBL/GenBank/DDBJ whole genome shotgun (WGS) entry which is preliminary data.</text>
</comment>
<sequence>MILGNRRIKQKDIAKELEISRERVQHTITDILGYRKVSARWVPRMMTDEIKMQGNTICAELLKHYEEEGEEFIQLIVTGDESWEHHYDHENKRQSMKYRYKSSPSTRKFKVFASPEK</sequence>
<dbReference type="Gene3D" id="3.30.420.10">
    <property type="entry name" value="Ribonuclease H-like superfamily/Ribonuclease H"/>
    <property type="match status" value="1"/>
</dbReference>
<dbReference type="GO" id="GO:0003676">
    <property type="term" value="F:nucleic acid binding"/>
    <property type="evidence" value="ECO:0007669"/>
    <property type="project" value="InterPro"/>
</dbReference>
<protein>
    <submittedName>
        <fullName evidence="1">Histone-lysine n-methyltransferase setmar-like protein</fullName>
    </submittedName>
</protein>
<evidence type="ECO:0000313" key="2">
    <source>
        <dbReference type="Proteomes" id="UP000762676"/>
    </source>
</evidence>
<dbReference type="EMBL" id="BMAT01012134">
    <property type="protein sequence ID" value="GFR86761.1"/>
    <property type="molecule type" value="Genomic_DNA"/>
</dbReference>
<gene>
    <name evidence="1" type="ORF">ElyMa_006060900</name>
</gene>
<organism evidence="1 2">
    <name type="scientific">Elysia marginata</name>
    <dbReference type="NCBI Taxonomy" id="1093978"/>
    <lineage>
        <taxon>Eukaryota</taxon>
        <taxon>Metazoa</taxon>
        <taxon>Spiralia</taxon>
        <taxon>Lophotrochozoa</taxon>
        <taxon>Mollusca</taxon>
        <taxon>Gastropoda</taxon>
        <taxon>Heterobranchia</taxon>
        <taxon>Euthyneura</taxon>
        <taxon>Panpulmonata</taxon>
        <taxon>Sacoglossa</taxon>
        <taxon>Placobranchoidea</taxon>
        <taxon>Plakobranchidae</taxon>
        <taxon>Elysia</taxon>
    </lineage>
</organism>
<accession>A0AAV4GNX6</accession>
<dbReference type="InterPro" id="IPR052709">
    <property type="entry name" value="Transposase-MT_Hybrid"/>
</dbReference>
<proteinExistence type="predicted"/>
<evidence type="ECO:0000313" key="1">
    <source>
        <dbReference type="EMBL" id="GFR86761.1"/>
    </source>
</evidence>
<dbReference type="InterPro" id="IPR036397">
    <property type="entry name" value="RNaseH_sf"/>
</dbReference>
<dbReference type="PANTHER" id="PTHR46060">
    <property type="entry name" value="MARINER MOS1 TRANSPOSASE-LIKE PROTEIN"/>
    <property type="match status" value="1"/>
</dbReference>
<reference evidence="1 2" key="1">
    <citation type="journal article" date="2021" name="Elife">
        <title>Chloroplast acquisition without the gene transfer in kleptoplastic sea slugs, Plakobranchus ocellatus.</title>
        <authorList>
            <person name="Maeda T."/>
            <person name="Takahashi S."/>
            <person name="Yoshida T."/>
            <person name="Shimamura S."/>
            <person name="Takaki Y."/>
            <person name="Nagai Y."/>
            <person name="Toyoda A."/>
            <person name="Suzuki Y."/>
            <person name="Arimoto A."/>
            <person name="Ishii H."/>
            <person name="Satoh N."/>
            <person name="Nishiyama T."/>
            <person name="Hasebe M."/>
            <person name="Maruyama T."/>
            <person name="Minagawa J."/>
            <person name="Obokata J."/>
            <person name="Shigenobu S."/>
        </authorList>
    </citation>
    <scope>NUCLEOTIDE SEQUENCE [LARGE SCALE GENOMIC DNA]</scope>
</reference>
<dbReference type="AlphaFoldDB" id="A0AAV4GNX6"/>
<dbReference type="Proteomes" id="UP000762676">
    <property type="component" value="Unassembled WGS sequence"/>
</dbReference>
<dbReference type="PANTHER" id="PTHR46060:SF1">
    <property type="entry name" value="MARINER MOS1 TRANSPOSASE-LIKE PROTEIN"/>
    <property type="match status" value="1"/>
</dbReference>
<keyword evidence="2" id="KW-1185">Reference proteome</keyword>